<dbReference type="InterPro" id="IPR050883">
    <property type="entry name" value="PNGase"/>
</dbReference>
<dbReference type="Pfam" id="PF07971">
    <property type="entry name" value="Glyco_hydro_92"/>
    <property type="match status" value="1"/>
</dbReference>
<comment type="cofactor">
    <cofactor evidence="1">
        <name>Ca(2+)</name>
        <dbReference type="ChEBI" id="CHEBI:29108"/>
    </cofactor>
</comment>
<organism evidence="7 8">
    <name type="scientific">Labilibaculum filiforme</name>
    <dbReference type="NCBI Taxonomy" id="1940526"/>
    <lineage>
        <taxon>Bacteria</taxon>
        <taxon>Pseudomonadati</taxon>
        <taxon>Bacteroidota</taxon>
        <taxon>Bacteroidia</taxon>
        <taxon>Marinilabiliales</taxon>
        <taxon>Marinifilaceae</taxon>
        <taxon>Labilibaculum</taxon>
    </lineage>
</organism>
<dbReference type="PANTHER" id="PTHR12143:SF43">
    <property type="entry name" value="PUTATIVE-RELATED"/>
    <property type="match status" value="1"/>
</dbReference>
<evidence type="ECO:0000259" key="5">
    <source>
        <dbReference type="Pfam" id="PF07971"/>
    </source>
</evidence>
<feature type="domain" description="Glycosyl hydrolase family 92" evidence="5">
    <location>
        <begin position="246"/>
        <end position="737"/>
    </location>
</feature>
<gene>
    <name evidence="7" type="ORF">BZG02_17415</name>
</gene>
<feature type="chain" id="PRO_5014755677" description="Alpha-mannosidase" evidence="4">
    <location>
        <begin position="19"/>
        <end position="758"/>
    </location>
</feature>
<keyword evidence="8" id="KW-1185">Reference proteome</keyword>
<dbReference type="SUPFAM" id="SSF48208">
    <property type="entry name" value="Six-hairpin glycosidases"/>
    <property type="match status" value="1"/>
</dbReference>
<dbReference type="InterPro" id="IPR008928">
    <property type="entry name" value="6-hairpin_glycosidase_sf"/>
</dbReference>
<comment type="caution">
    <text evidence="7">The sequence shown here is derived from an EMBL/GenBank/DDBJ whole genome shotgun (WGS) entry which is preliminary data.</text>
</comment>
<dbReference type="GO" id="GO:0030246">
    <property type="term" value="F:carbohydrate binding"/>
    <property type="evidence" value="ECO:0007669"/>
    <property type="project" value="InterPro"/>
</dbReference>
<feature type="signal peptide" evidence="4">
    <location>
        <begin position="1"/>
        <end position="18"/>
    </location>
</feature>
<evidence type="ECO:0008006" key="9">
    <source>
        <dbReference type="Google" id="ProtNLM"/>
    </source>
</evidence>
<dbReference type="AlphaFoldDB" id="A0A2N3HSB0"/>
<dbReference type="Proteomes" id="UP000233535">
    <property type="component" value="Unassembled WGS sequence"/>
</dbReference>
<dbReference type="OrthoDB" id="9762711at2"/>
<dbReference type="InterPro" id="IPR012939">
    <property type="entry name" value="Glyco_hydro_92"/>
</dbReference>
<sequence>MKKVTLLLSLLFSLTLFGQKSVVDYVNPNIGGIGHMLEPTIPLVHLPNSMMRISKEPKGYQSEKITHFPFSIVSHRKGTIGKFMISQNPTSPRAEDWESYYDHDQETVSPYYYSVLLEESDMQMELTASEHVSFSRFTFTKDMPANLYLQSRNNGEFHISPKEKTITGFDMITAVDGVDLEHPVKVYFAIKFDQNLSEYGTLDSNKLNSKSKKISGNQIGTFFRFDDTSKPLQLKIAVSYISTSEAENHLESETPDWNFEKYKELHKQIWNKALSKILVKGGSEDQKTVFYTALYRCYERMVNISENGKYFSNYDQKIHSDNGVDFFVDDWVWDTYRATHPLMLLLDPENQSKKITSYIKMYEQGGWMPSFPLFTGDHTCMNGNHAASIITDAYFKNIREFNVDKAFEGLKKNELEATMLPWKNGPATELDTFYHKNGFFPALKPGEKEWVKEVHKWEKRQAVALTLGHSYDDWCIAQLAKDLNKKEDLQLFSNKANNYKNHFNPEIGFMAPKSADGEWIQPFDPKLSGGLGGRDYFAENNAWTYTWDIQHDIAGLIDLMGGNEKFNTKLDQLFVEPFGIPKWDYWDIFPDATGLTGQFIMGNEPSLHIPYLYNYSGAPWKTQKRIRSLMEVWYTNSPFGICGDEDGGGLSAFYVFSAMGFYPVTPGVPEYNIGSPVFEEITMDLGNGKKLEIQAKNCSAKNKYIQSALLNGTALDGPYFEHSTIIEGAKLILEMGPRPNKTWGTNPKFLPYSMSNTN</sequence>
<keyword evidence="3" id="KW-0106">Calcium</keyword>
<name>A0A2N3HSB0_9BACT</name>
<dbReference type="NCBIfam" id="TIGR01180">
    <property type="entry name" value="aman2_put"/>
    <property type="match status" value="1"/>
</dbReference>
<dbReference type="GO" id="GO:0005975">
    <property type="term" value="P:carbohydrate metabolic process"/>
    <property type="evidence" value="ECO:0007669"/>
    <property type="project" value="InterPro"/>
</dbReference>
<dbReference type="EMBL" id="MVDD01000019">
    <property type="protein sequence ID" value="PKQ60927.1"/>
    <property type="molecule type" value="Genomic_DNA"/>
</dbReference>
<dbReference type="GO" id="GO:0006516">
    <property type="term" value="P:glycoprotein catabolic process"/>
    <property type="evidence" value="ECO:0007669"/>
    <property type="project" value="TreeGrafter"/>
</dbReference>
<feature type="domain" description="Glycosyl hydrolase family 92 N-terminal" evidence="6">
    <location>
        <begin position="25"/>
        <end position="239"/>
    </location>
</feature>
<reference evidence="7 8" key="1">
    <citation type="journal article" date="2017" name="Front. Microbiol.">
        <title>Labilibaculum manganireducens gen. nov., sp. nov. and Labilibaculum filiforme sp. nov., Novel Bacteroidetes Isolated from Subsurface Sediments of the Baltic Sea.</title>
        <authorList>
            <person name="Vandieken V."/>
            <person name="Marshall I.P."/>
            <person name="Niemann H."/>
            <person name="Engelen B."/>
            <person name="Cypionka H."/>
        </authorList>
    </citation>
    <scope>NUCLEOTIDE SEQUENCE [LARGE SCALE GENOMIC DNA]</scope>
    <source>
        <strain evidence="7 8">59.16B</strain>
    </source>
</reference>
<accession>A0A2N3HSB0</accession>
<dbReference type="Gene3D" id="1.20.1610.10">
    <property type="entry name" value="alpha-1,2-mannosidases domains"/>
    <property type="match status" value="1"/>
</dbReference>
<dbReference type="InterPro" id="IPR005887">
    <property type="entry name" value="GH92_a_mannosidase_put"/>
</dbReference>
<dbReference type="Gene3D" id="2.70.98.10">
    <property type="match status" value="1"/>
</dbReference>
<dbReference type="GO" id="GO:0000224">
    <property type="term" value="F:peptide-N4-(N-acetyl-beta-glucosaminyl)asparagine amidase activity"/>
    <property type="evidence" value="ECO:0007669"/>
    <property type="project" value="TreeGrafter"/>
</dbReference>
<evidence type="ECO:0000256" key="1">
    <source>
        <dbReference type="ARBA" id="ARBA00001913"/>
    </source>
</evidence>
<dbReference type="Gene3D" id="1.20.1050.60">
    <property type="entry name" value="alpha-1,2-mannosidase"/>
    <property type="match status" value="1"/>
</dbReference>
<dbReference type="InterPro" id="IPR014718">
    <property type="entry name" value="GH-type_carb-bd"/>
</dbReference>
<dbReference type="InterPro" id="IPR041371">
    <property type="entry name" value="GH92_N"/>
</dbReference>
<comment type="subunit">
    <text evidence="2">Monomer.</text>
</comment>
<evidence type="ECO:0000313" key="8">
    <source>
        <dbReference type="Proteomes" id="UP000233535"/>
    </source>
</evidence>
<evidence type="ECO:0000256" key="2">
    <source>
        <dbReference type="ARBA" id="ARBA00011245"/>
    </source>
</evidence>
<evidence type="ECO:0000313" key="7">
    <source>
        <dbReference type="EMBL" id="PKQ60927.1"/>
    </source>
</evidence>
<proteinExistence type="predicted"/>
<dbReference type="RefSeq" id="WP_101263039.1">
    <property type="nucleotide sequence ID" value="NZ_MVDD01000019.1"/>
</dbReference>
<dbReference type="PANTHER" id="PTHR12143">
    <property type="entry name" value="PEPTIDE N-GLYCANASE PNGASE -RELATED"/>
    <property type="match status" value="1"/>
</dbReference>
<evidence type="ECO:0000256" key="3">
    <source>
        <dbReference type="ARBA" id="ARBA00022837"/>
    </source>
</evidence>
<dbReference type="GO" id="GO:0005829">
    <property type="term" value="C:cytosol"/>
    <property type="evidence" value="ECO:0007669"/>
    <property type="project" value="TreeGrafter"/>
</dbReference>
<dbReference type="Gene3D" id="3.30.2080.10">
    <property type="entry name" value="GH92 mannosidase domain"/>
    <property type="match status" value="1"/>
</dbReference>
<protein>
    <recommendedName>
        <fullName evidence="9">Alpha-mannosidase</fullName>
    </recommendedName>
</protein>
<dbReference type="Pfam" id="PF17678">
    <property type="entry name" value="Glyco_hydro_92N"/>
    <property type="match status" value="1"/>
</dbReference>
<dbReference type="FunFam" id="3.30.2080.10:FF:000001">
    <property type="entry name" value="Alpha-1,2-mannosidase subfamily"/>
    <property type="match status" value="1"/>
</dbReference>
<keyword evidence="4" id="KW-0732">Signal</keyword>
<evidence type="ECO:0000256" key="4">
    <source>
        <dbReference type="SAM" id="SignalP"/>
    </source>
</evidence>
<evidence type="ECO:0000259" key="6">
    <source>
        <dbReference type="Pfam" id="PF17678"/>
    </source>
</evidence>